<evidence type="ECO:0000256" key="2">
    <source>
        <dbReference type="ARBA" id="ARBA00022670"/>
    </source>
</evidence>
<dbReference type="InterPro" id="IPR023827">
    <property type="entry name" value="Peptidase_S8_Asp-AS"/>
</dbReference>
<evidence type="ECO:0000256" key="3">
    <source>
        <dbReference type="ARBA" id="ARBA00022801"/>
    </source>
</evidence>
<reference evidence="8 9" key="1">
    <citation type="journal article" date="2019" name="Nat. Ecol. Evol.">
        <title>Megaphylogeny resolves global patterns of mushroom evolution.</title>
        <authorList>
            <person name="Varga T."/>
            <person name="Krizsan K."/>
            <person name="Foldi C."/>
            <person name="Dima B."/>
            <person name="Sanchez-Garcia M."/>
            <person name="Sanchez-Ramirez S."/>
            <person name="Szollosi G.J."/>
            <person name="Szarkandi J.G."/>
            <person name="Papp V."/>
            <person name="Albert L."/>
            <person name="Andreopoulos W."/>
            <person name="Angelini C."/>
            <person name="Antonin V."/>
            <person name="Barry K.W."/>
            <person name="Bougher N.L."/>
            <person name="Buchanan P."/>
            <person name="Buyck B."/>
            <person name="Bense V."/>
            <person name="Catcheside P."/>
            <person name="Chovatia M."/>
            <person name="Cooper J."/>
            <person name="Damon W."/>
            <person name="Desjardin D."/>
            <person name="Finy P."/>
            <person name="Geml J."/>
            <person name="Haridas S."/>
            <person name="Hughes K."/>
            <person name="Justo A."/>
            <person name="Karasinski D."/>
            <person name="Kautmanova I."/>
            <person name="Kiss B."/>
            <person name="Kocsube S."/>
            <person name="Kotiranta H."/>
            <person name="LaButti K.M."/>
            <person name="Lechner B.E."/>
            <person name="Liimatainen K."/>
            <person name="Lipzen A."/>
            <person name="Lukacs Z."/>
            <person name="Mihaltcheva S."/>
            <person name="Morgado L.N."/>
            <person name="Niskanen T."/>
            <person name="Noordeloos M.E."/>
            <person name="Ohm R.A."/>
            <person name="Ortiz-Santana B."/>
            <person name="Ovrebo C."/>
            <person name="Racz N."/>
            <person name="Riley R."/>
            <person name="Savchenko A."/>
            <person name="Shiryaev A."/>
            <person name="Soop K."/>
            <person name="Spirin V."/>
            <person name="Szebenyi C."/>
            <person name="Tomsovsky M."/>
            <person name="Tulloss R.E."/>
            <person name="Uehling J."/>
            <person name="Grigoriev I.V."/>
            <person name="Vagvolgyi C."/>
            <person name="Papp T."/>
            <person name="Martin F.M."/>
            <person name="Miettinen O."/>
            <person name="Hibbett D.S."/>
            <person name="Nagy L.G."/>
        </authorList>
    </citation>
    <scope>NUCLEOTIDE SEQUENCE [LARGE SCALE GENOMIC DNA]</scope>
    <source>
        <strain evidence="8 9">CBS 121175</strain>
    </source>
</reference>
<dbReference type="SUPFAM" id="SSF52743">
    <property type="entry name" value="Subtilisin-like"/>
    <property type="match status" value="1"/>
</dbReference>
<dbReference type="InterPro" id="IPR000209">
    <property type="entry name" value="Peptidase_S8/S53_dom"/>
</dbReference>
<dbReference type="Pfam" id="PF00082">
    <property type="entry name" value="Peptidase_S8"/>
    <property type="match status" value="1"/>
</dbReference>
<dbReference type="Gene3D" id="3.40.50.200">
    <property type="entry name" value="Peptidase S8/S53 domain"/>
    <property type="match status" value="1"/>
</dbReference>
<feature type="domain" description="Peptidase S8/S53" evidence="7">
    <location>
        <begin position="71"/>
        <end position="296"/>
    </location>
</feature>
<dbReference type="GO" id="GO:0006508">
    <property type="term" value="P:proteolysis"/>
    <property type="evidence" value="ECO:0007669"/>
    <property type="project" value="UniProtKB-KW"/>
</dbReference>
<dbReference type="FunFam" id="3.40.50.200:FF:000007">
    <property type="entry name" value="Subtilisin-like serine protease"/>
    <property type="match status" value="1"/>
</dbReference>
<keyword evidence="4 5" id="KW-0720">Serine protease</keyword>
<keyword evidence="2 5" id="KW-0645">Protease</keyword>
<keyword evidence="3 5" id="KW-0378">Hydrolase</keyword>
<evidence type="ECO:0000256" key="4">
    <source>
        <dbReference type="ARBA" id="ARBA00022825"/>
    </source>
</evidence>
<dbReference type="InterPro" id="IPR015500">
    <property type="entry name" value="Peptidase_S8_subtilisin-rel"/>
</dbReference>
<feature type="active site" description="Charge relay system" evidence="5">
    <location>
        <position position="268"/>
    </location>
</feature>
<proteinExistence type="inferred from homology"/>
<dbReference type="InterPro" id="IPR050131">
    <property type="entry name" value="Peptidase_S8_subtilisin-like"/>
</dbReference>
<dbReference type="InterPro" id="IPR023828">
    <property type="entry name" value="Peptidase_S8_Ser-AS"/>
</dbReference>
<protein>
    <submittedName>
        <fullName evidence="8">Serine protease</fullName>
    </submittedName>
</protein>
<dbReference type="Proteomes" id="UP000307440">
    <property type="component" value="Unassembled WGS sequence"/>
</dbReference>
<dbReference type="PRINTS" id="PR00723">
    <property type="entry name" value="SUBTILISIN"/>
</dbReference>
<organism evidence="8 9">
    <name type="scientific">Coprinopsis marcescibilis</name>
    <name type="common">Agaric fungus</name>
    <name type="synonym">Psathyrella marcescibilis</name>
    <dbReference type="NCBI Taxonomy" id="230819"/>
    <lineage>
        <taxon>Eukaryota</taxon>
        <taxon>Fungi</taxon>
        <taxon>Dikarya</taxon>
        <taxon>Basidiomycota</taxon>
        <taxon>Agaricomycotina</taxon>
        <taxon>Agaricomycetes</taxon>
        <taxon>Agaricomycetidae</taxon>
        <taxon>Agaricales</taxon>
        <taxon>Agaricineae</taxon>
        <taxon>Psathyrellaceae</taxon>
        <taxon>Coprinopsis</taxon>
    </lineage>
</organism>
<feature type="active site" description="Charge relay system" evidence="5">
    <location>
        <position position="80"/>
    </location>
</feature>
<sequence>MPSEFNPSALAILLRSDDVEYVAEDGILHTTSVITQQDAPWGLQRITQPQALANTNPGGRNFQFTYDSVAGTGVDIYIVDTGVLIPHKQFGGRARYGANFVDLLRPPTDDNGHGTHCAGTAGGLDFGVAKNVTIIAVKVPNEKGSGSLSGIVSAMGWVVVEAEKSKRPSVVSMSLRGSENRAIDDAVKQLTSKGIHVIVAAGNNNADAGNFSPARAPSAITVGASDIDEFKASFSNYGPAVDIFAPGQSIISSWIGSDTATASISGTSMATPHVAGIVAYLISKDGNITPAQIEDKAKQLSAKKYLKGIPIGTENLLAQIGPVLA</sequence>
<dbReference type="PROSITE" id="PS00136">
    <property type="entry name" value="SUBTILASE_ASP"/>
    <property type="match status" value="1"/>
</dbReference>
<dbReference type="EMBL" id="ML210236">
    <property type="protein sequence ID" value="TFK22630.1"/>
    <property type="molecule type" value="Genomic_DNA"/>
</dbReference>
<dbReference type="OrthoDB" id="19448at2759"/>
<evidence type="ECO:0000313" key="9">
    <source>
        <dbReference type="Proteomes" id="UP000307440"/>
    </source>
</evidence>
<dbReference type="InterPro" id="IPR022398">
    <property type="entry name" value="Peptidase_S8_His-AS"/>
</dbReference>
<feature type="active site" description="Charge relay system" evidence="5">
    <location>
        <position position="113"/>
    </location>
</feature>
<dbReference type="PANTHER" id="PTHR43806:SF11">
    <property type="entry name" value="CEREVISIN-RELATED"/>
    <property type="match status" value="1"/>
</dbReference>
<accession>A0A5C3KQ15</accession>
<gene>
    <name evidence="8" type="ORF">FA15DRAFT_757856</name>
</gene>
<keyword evidence="9" id="KW-1185">Reference proteome</keyword>
<dbReference type="PROSITE" id="PS00137">
    <property type="entry name" value="SUBTILASE_HIS"/>
    <property type="match status" value="1"/>
</dbReference>
<name>A0A5C3KQ15_COPMA</name>
<evidence type="ECO:0000259" key="7">
    <source>
        <dbReference type="Pfam" id="PF00082"/>
    </source>
</evidence>
<comment type="similarity">
    <text evidence="1 5 6">Belongs to the peptidase S8 family.</text>
</comment>
<dbReference type="PROSITE" id="PS51892">
    <property type="entry name" value="SUBTILASE"/>
    <property type="match status" value="1"/>
</dbReference>
<evidence type="ECO:0000313" key="8">
    <source>
        <dbReference type="EMBL" id="TFK22630.1"/>
    </source>
</evidence>
<dbReference type="STRING" id="230819.A0A5C3KQ15"/>
<dbReference type="InterPro" id="IPR034193">
    <property type="entry name" value="PCSK9_ProteinaseK-like"/>
</dbReference>
<dbReference type="AlphaFoldDB" id="A0A5C3KQ15"/>
<dbReference type="PROSITE" id="PS00138">
    <property type="entry name" value="SUBTILASE_SER"/>
    <property type="match status" value="1"/>
</dbReference>
<evidence type="ECO:0000256" key="5">
    <source>
        <dbReference type="PROSITE-ProRule" id="PRU01240"/>
    </source>
</evidence>
<dbReference type="CDD" id="cd04077">
    <property type="entry name" value="Peptidases_S8_PCSK9_ProteinaseK_like"/>
    <property type="match status" value="1"/>
</dbReference>
<evidence type="ECO:0000256" key="6">
    <source>
        <dbReference type="RuleBase" id="RU003355"/>
    </source>
</evidence>
<dbReference type="InterPro" id="IPR036852">
    <property type="entry name" value="Peptidase_S8/S53_dom_sf"/>
</dbReference>
<dbReference type="GO" id="GO:0004252">
    <property type="term" value="F:serine-type endopeptidase activity"/>
    <property type="evidence" value="ECO:0007669"/>
    <property type="project" value="UniProtKB-UniRule"/>
</dbReference>
<dbReference type="GO" id="GO:0005615">
    <property type="term" value="C:extracellular space"/>
    <property type="evidence" value="ECO:0007669"/>
    <property type="project" value="TreeGrafter"/>
</dbReference>
<dbReference type="PANTHER" id="PTHR43806">
    <property type="entry name" value="PEPTIDASE S8"/>
    <property type="match status" value="1"/>
</dbReference>
<evidence type="ECO:0000256" key="1">
    <source>
        <dbReference type="ARBA" id="ARBA00011073"/>
    </source>
</evidence>